<accession>A0A9P8LEZ1</accession>
<evidence type="ECO:0000256" key="4">
    <source>
        <dbReference type="ARBA" id="ARBA00023136"/>
    </source>
</evidence>
<dbReference type="Pfam" id="PF00018">
    <property type="entry name" value="SH3_1"/>
    <property type="match status" value="1"/>
</dbReference>
<dbReference type="Gene3D" id="2.30.30.40">
    <property type="entry name" value="SH3 Domains"/>
    <property type="match status" value="1"/>
</dbReference>
<feature type="domain" description="SH3" evidence="7">
    <location>
        <begin position="86"/>
        <end position="147"/>
    </location>
</feature>
<dbReference type="PROSITE" id="PS50002">
    <property type="entry name" value="SH3"/>
    <property type="match status" value="1"/>
</dbReference>
<feature type="compositionally biased region" description="Basic and acidic residues" evidence="6">
    <location>
        <begin position="50"/>
        <end position="61"/>
    </location>
</feature>
<evidence type="ECO:0000313" key="9">
    <source>
        <dbReference type="Proteomes" id="UP000750711"/>
    </source>
</evidence>
<dbReference type="CDD" id="cd00174">
    <property type="entry name" value="SH3"/>
    <property type="match status" value="1"/>
</dbReference>
<evidence type="ECO:0000256" key="5">
    <source>
        <dbReference type="PROSITE-ProRule" id="PRU00192"/>
    </source>
</evidence>
<keyword evidence="9" id="KW-1185">Reference proteome</keyword>
<feature type="region of interest" description="Disordered" evidence="6">
    <location>
        <begin position="32"/>
        <end position="83"/>
    </location>
</feature>
<dbReference type="SUPFAM" id="SSF50044">
    <property type="entry name" value="SH3-domain"/>
    <property type="match status" value="1"/>
</dbReference>
<evidence type="ECO:0000313" key="8">
    <source>
        <dbReference type="EMBL" id="KAH0563371.1"/>
    </source>
</evidence>
<keyword evidence="4" id="KW-0472">Membrane</keyword>
<organism evidence="8 9">
    <name type="scientific">Trichoglossum hirsutum</name>
    <dbReference type="NCBI Taxonomy" id="265104"/>
    <lineage>
        <taxon>Eukaryota</taxon>
        <taxon>Fungi</taxon>
        <taxon>Dikarya</taxon>
        <taxon>Ascomycota</taxon>
        <taxon>Pezizomycotina</taxon>
        <taxon>Geoglossomycetes</taxon>
        <taxon>Geoglossales</taxon>
        <taxon>Geoglossaceae</taxon>
        <taxon>Trichoglossum</taxon>
    </lineage>
</organism>
<dbReference type="PANTHER" id="PTHR14167">
    <property type="entry name" value="SH3 DOMAIN-CONTAINING"/>
    <property type="match status" value="1"/>
</dbReference>
<sequence length="304" mass="33058">MAYLRDSSIITPQELSNILSLLPKETPLHAPASNGVSVVPPALSPTPVKQLEDTSLNEKQKNSHTPVPLPVAQPPPTYTSAVSSPPPLAAASALYAFNPIDSGDLAMLPNDRISVLEYTNNEWWKGRNERTGLEGVFPCSYVSVVEEKITSAKAKSYGNLPLEVSQGGRSSGQEDGKPSKLGETGKKFGKKMGDAAIFGAVGALWHTVGQLRYANMGQGRYYRIEHRQGYFLDTSFTALSVSFTAFVSVCYVGDSAQIRLSTGVGKPGDVLFRFSAIARYIRIESRFPFSGPCNTLYQLQVKYR</sequence>
<dbReference type="Proteomes" id="UP000750711">
    <property type="component" value="Unassembled WGS sequence"/>
</dbReference>
<dbReference type="InterPro" id="IPR036028">
    <property type="entry name" value="SH3-like_dom_sf"/>
</dbReference>
<dbReference type="PANTHER" id="PTHR14167:SF81">
    <property type="entry name" value="ENDOPHILIN-A"/>
    <property type="match status" value="1"/>
</dbReference>
<feature type="region of interest" description="Disordered" evidence="6">
    <location>
        <begin position="163"/>
        <end position="185"/>
    </location>
</feature>
<gene>
    <name evidence="8" type="ORF">GP486_002061</name>
</gene>
<reference evidence="8" key="1">
    <citation type="submission" date="2021-03" db="EMBL/GenBank/DDBJ databases">
        <title>Comparative genomics and phylogenomic investigation of the class Geoglossomycetes provide insights into ecological specialization and systematics.</title>
        <authorList>
            <person name="Melie T."/>
            <person name="Pirro S."/>
            <person name="Miller A.N."/>
            <person name="Quandt A."/>
        </authorList>
    </citation>
    <scope>NUCLEOTIDE SEQUENCE</scope>
    <source>
        <strain evidence="8">CAQ_001_2017</strain>
    </source>
</reference>
<keyword evidence="2 5" id="KW-0728">SH3 domain</keyword>
<evidence type="ECO:0000256" key="1">
    <source>
        <dbReference type="ARBA" id="ARBA00004170"/>
    </source>
</evidence>
<evidence type="ECO:0000256" key="3">
    <source>
        <dbReference type="ARBA" id="ARBA00023054"/>
    </source>
</evidence>
<dbReference type="AlphaFoldDB" id="A0A9P8LEZ1"/>
<comment type="subcellular location">
    <subcellularLocation>
        <location evidence="1">Membrane</location>
        <topology evidence="1">Peripheral membrane protein</topology>
    </subcellularLocation>
</comment>
<evidence type="ECO:0000256" key="6">
    <source>
        <dbReference type="SAM" id="MobiDB-lite"/>
    </source>
</evidence>
<protein>
    <recommendedName>
        <fullName evidence="7">SH3 domain-containing protein</fullName>
    </recommendedName>
</protein>
<feature type="compositionally biased region" description="Basic and acidic residues" evidence="6">
    <location>
        <begin position="172"/>
        <end position="185"/>
    </location>
</feature>
<proteinExistence type="predicted"/>
<evidence type="ECO:0000256" key="2">
    <source>
        <dbReference type="ARBA" id="ARBA00022443"/>
    </source>
</evidence>
<dbReference type="SMART" id="SM00326">
    <property type="entry name" value="SH3"/>
    <property type="match status" value="1"/>
</dbReference>
<dbReference type="InterPro" id="IPR050384">
    <property type="entry name" value="Endophilin_SH3RF"/>
</dbReference>
<dbReference type="InterPro" id="IPR001452">
    <property type="entry name" value="SH3_domain"/>
</dbReference>
<keyword evidence="3" id="KW-0175">Coiled coil</keyword>
<feature type="compositionally biased region" description="Pro residues" evidence="6">
    <location>
        <begin position="67"/>
        <end position="77"/>
    </location>
</feature>
<dbReference type="EMBL" id="JAGHQM010000212">
    <property type="protein sequence ID" value="KAH0563371.1"/>
    <property type="molecule type" value="Genomic_DNA"/>
</dbReference>
<name>A0A9P8LEZ1_9PEZI</name>
<comment type="caution">
    <text evidence="8">The sequence shown here is derived from an EMBL/GenBank/DDBJ whole genome shotgun (WGS) entry which is preliminary data.</text>
</comment>
<evidence type="ECO:0000259" key="7">
    <source>
        <dbReference type="PROSITE" id="PS50002"/>
    </source>
</evidence>